<comment type="caution">
    <text evidence="3">The sequence shown here is derived from an EMBL/GenBank/DDBJ whole genome shotgun (WGS) entry which is preliminary data.</text>
</comment>
<dbReference type="Gene3D" id="1.10.533.10">
    <property type="entry name" value="Death Domain, Fas"/>
    <property type="match status" value="1"/>
</dbReference>
<dbReference type="EMBL" id="JASPKZ010009352">
    <property type="protein sequence ID" value="KAJ9577642.1"/>
    <property type="molecule type" value="Genomic_DNA"/>
</dbReference>
<organism evidence="3 4">
    <name type="scientific">Diploptera punctata</name>
    <name type="common">Pacific beetle cockroach</name>
    <dbReference type="NCBI Taxonomy" id="6984"/>
    <lineage>
        <taxon>Eukaryota</taxon>
        <taxon>Metazoa</taxon>
        <taxon>Ecdysozoa</taxon>
        <taxon>Arthropoda</taxon>
        <taxon>Hexapoda</taxon>
        <taxon>Insecta</taxon>
        <taxon>Pterygota</taxon>
        <taxon>Neoptera</taxon>
        <taxon>Polyneoptera</taxon>
        <taxon>Dictyoptera</taxon>
        <taxon>Blattodea</taxon>
        <taxon>Blaberoidea</taxon>
        <taxon>Blaberidae</taxon>
        <taxon>Diplopterinae</taxon>
        <taxon>Diploptera</taxon>
    </lineage>
</organism>
<evidence type="ECO:0000313" key="4">
    <source>
        <dbReference type="Proteomes" id="UP001233999"/>
    </source>
</evidence>
<evidence type="ECO:0000256" key="1">
    <source>
        <dbReference type="SAM" id="MobiDB-lite"/>
    </source>
</evidence>
<dbReference type="Pfam" id="PF00619">
    <property type="entry name" value="CARD"/>
    <property type="match status" value="1"/>
</dbReference>
<protein>
    <recommendedName>
        <fullName evidence="2">CARD domain-containing protein</fullName>
    </recommendedName>
</protein>
<proteinExistence type="predicted"/>
<dbReference type="InterPro" id="IPR037939">
    <property type="entry name" value="CRADD"/>
</dbReference>
<keyword evidence="4" id="KW-1185">Reference proteome</keyword>
<feature type="compositionally biased region" description="Basic and acidic residues" evidence="1">
    <location>
        <begin position="99"/>
        <end position="108"/>
    </location>
</feature>
<dbReference type="GO" id="GO:0042981">
    <property type="term" value="P:regulation of apoptotic process"/>
    <property type="evidence" value="ECO:0007669"/>
    <property type="project" value="InterPro"/>
</dbReference>
<evidence type="ECO:0000313" key="3">
    <source>
        <dbReference type="EMBL" id="KAJ9577642.1"/>
    </source>
</evidence>
<dbReference type="PROSITE" id="PS50209">
    <property type="entry name" value="CARD"/>
    <property type="match status" value="1"/>
</dbReference>
<dbReference type="InterPro" id="IPR011029">
    <property type="entry name" value="DEATH-like_dom_sf"/>
</dbReference>
<name>A0AAD7ZC85_DIPPU</name>
<sequence length="108" mass="12614">MNVVDVARLQSKSKELRRDLIFDHICSELLQADLINQEDYQIIRVQSTESKKIDILIEILPTKGPETLDKFIGILERNYQWLAESLRNSDPQNISDNENENKCQNLEK</sequence>
<feature type="non-terminal residue" evidence="3">
    <location>
        <position position="108"/>
    </location>
</feature>
<dbReference type="GO" id="GO:0070513">
    <property type="term" value="F:death domain binding"/>
    <property type="evidence" value="ECO:0007669"/>
    <property type="project" value="InterPro"/>
</dbReference>
<reference evidence="3" key="1">
    <citation type="journal article" date="2023" name="IScience">
        <title>Live-bearing cockroach genome reveals convergent evolutionary mechanisms linked to viviparity in insects and beyond.</title>
        <authorList>
            <person name="Fouks B."/>
            <person name="Harrison M.C."/>
            <person name="Mikhailova A.A."/>
            <person name="Marchal E."/>
            <person name="English S."/>
            <person name="Carruthers M."/>
            <person name="Jennings E.C."/>
            <person name="Chiamaka E.L."/>
            <person name="Frigard R.A."/>
            <person name="Pippel M."/>
            <person name="Attardo G.M."/>
            <person name="Benoit J.B."/>
            <person name="Bornberg-Bauer E."/>
            <person name="Tobe S.S."/>
        </authorList>
    </citation>
    <scope>NUCLEOTIDE SEQUENCE</scope>
    <source>
        <strain evidence="3">Stay&amp;Tobe</strain>
    </source>
</reference>
<dbReference type="CDD" id="cd01671">
    <property type="entry name" value="CARD"/>
    <property type="match status" value="1"/>
</dbReference>
<dbReference type="GO" id="GO:0002020">
    <property type="term" value="F:protease binding"/>
    <property type="evidence" value="ECO:0007669"/>
    <property type="project" value="InterPro"/>
</dbReference>
<dbReference type="PANTHER" id="PTHR15034">
    <property type="entry name" value="DEATH DOMAIN-CONTAINING PROTEIN CRADD"/>
    <property type="match status" value="1"/>
</dbReference>
<evidence type="ECO:0000259" key="2">
    <source>
        <dbReference type="PROSITE" id="PS50209"/>
    </source>
</evidence>
<feature type="domain" description="CARD" evidence="2">
    <location>
        <begin position="1"/>
        <end position="90"/>
    </location>
</feature>
<feature type="region of interest" description="Disordered" evidence="1">
    <location>
        <begin position="89"/>
        <end position="108"/>
    </location>
</feature>
<dbReference type="SUPFAM" id="SSF47986">
    <property type="entry name" value="DEATH domain"/>
    <property type="match status" value="1"/>
</dbReference>
<dbReference type="AlphaFoldDB" id="A0AAD7ZC85"/>
<reference evidence="3" key="2">
    <citation type="submission" date="2023-05" db="EMBL/GenBank/DDBJ databases">
        <authorList>
            <person name="Fouks B."/>
        </authorList>
    </citation>
    <scope>NUCLEOTIDE SEQUENCE</scope>
    <source>
        <strain evidence="3">Stay&amp;Tobe</strain>
        <tissue evidence="3">Testes</tissue>
    </source>
</reference>
<gene>
    <name evidence="3" type="ORF">L9F63_005829</name>
</gene>
<dbReference type="Proteomes" id="UP001233999">
    <property type="component" value="Unassembled WGS sequence"/>
</dbReference>
<dbReference type="PANTHER" id="PTHR15034:SF5">
    <property type="entry name" value="DEATH DOMAIN-CONTAINING PROTEIN CRADD"/>
    <property type="match status" value="1"/>
</dbReference>
<accession>A0AAD7ZC85</accession>
<dbReference type="InterPro" id="IPR001315">
    <property type="entry name" value="CARD"/>
</dbReference>